<dbReference type="PANTHER" id="PTHR13345:SF9">
    <property type="entry name" value="PROTEIN UXT"/>
    <property type="match status" value="1"/>
</dbReference>
<gene>
    <name evidence="2" type="ORF">ONB1V03_LOCUS14414</name>
</gene>
<sequence length="161" mass="18487">MSSDAAKSDANEVTVAEKVTKYEHFVNDVLREDLKRVLLRQELICQQMAQYLQLKAVFQGVQRNRLVDDCEDKPLKMQTDIGSNFYVQTVIANPRKVFLMIGMGFYVELTLEEALAFIDKRQTHLNEELNQLSTQSSKIKANINSVHLSLLFVIEFFIGID</sequence>
<dbReference type="Proteomes" id="UP000728032">
    <property type="component" value="Unassembled WGS sequence"/>
</dbReference>
<proteinExistence type="inferred from homology"/>
<dbReference type="Gene3D" id="1.10.287.370">
    <property type="match status" value="1"/>
</dbReference>
<keyword evidence="3" id="KW-1185">Reference proteome</keyword>
<organism evidence="2">
    <name type="scientific">Oppiella nova</name>
    <dbReference type="NCBI Taxonomy" id="334625"/>
    <lineage>
        <taxon>Eukaryota</taxon>
        <taxon>Metazoa</taxon>
        <taxon>Ecdysozoa</taxon>
        <taxon>Arthropoda</taxon>
        <taxon>Chelicerata</taxon>
        <taxon>Arachnida</taxon>
        <taxon>Acari</taxon>
        <taxon>Acariformes</taxon>
        <taxon>Sarcoptiformes</taxon>
        <taxon>Oribatida</taxon>
        <taxon>Brachypylina</taxon>
        <taxon>Oppioidea</taxon>
        <taxon>Oppiidae</taxon>
        <taxon>Oppiella</taxon>
    </lineage>
</organism>
<evidence type="ECO:0000313" key="3">
    <source>
        <dbReference type="Proteomes" id="UP000728032"/>
    </source>
</evidence>
<dbReference type="SUPFAM" id="SSF46579">
    <property type="entry name" value="Prefoldin"/>
    <property type="match status" value="1"/>
</dbReference>
<evidence type="ECO:0000313" key="2">
    <source>
        <dbReference type="EMBL" id="CAD7657789.1"/>
    </source>
</evidence>
<evidence type="ECO:0008006" key="4">
    <source>
        <dbReference type="Google" id="ProtNLM"/>
    </source>
</evidence>
<dbReference type="Pfam" id="PF02996">
    <property type="entry name" value="Prefoldin"/>
    <property type="match status" value="1"/>
</dbReference>
<evidence type="ECO:0000256" key="1">
    <source>
        <dbReference type="ARBA" id="ARBA00007666"/>
    </source>
</evidence>
<dbReference type="InterPro" id="IPR009053">
    <property type="entry name" value="Prefoldin"/>
</dbReference>
<dbReference type="OrthoDB" id="433124at2759"/>
<name>A0A7R9MD44_9ACAR</name>
<reference evidence="2" key="1">
    <citation type="submission" date="2020-11" db="EMBL/GenBank/DDBJ databases">
        <authorList>
            <person name="Tran Van P."/>
        </authorList>
    </citation>
    <scope>NUCLEOTIDE SEQUENCE</scope>
</reference>
<comment type="similarity">
    <text evidence="1">Belongs to the UXT family.</text>
</comment>
<dbReference type="GO" id="GO:0000122">
    <property type="term" value="P:negative regulation of transcription by RNA polymerase II"/>
    <property type="evidence" value="ECO:0007669"/>
    <property type="project" value="InterPro"/>
</dbReference>
<dbReference type="EMBL" id="CAJPVJ010013682">
    <property type="protein sequence ID" value="CAG2174975.1"/>
    <property type="molecule type" value="Genomic_DNA"/>
</dbReference>
<dbReference type="PANTHER" id="PTHR13345">
    <property type="entry name" value="MEDIATOR OF RNA POLYMERASE II TRANSCRIPTION SUBUNIT 10"/>
    <property type="match status" value="1"/>
</dbReference>
<dbReference type="PRINTS" id="PR01502">
    <property type="entry name" value="UXTPROTEIN"/>
</dbReference>
<dbReference type="GO" id="GO:0016592">
    <property type="term" value="C:mediator complex"/>
    <property type="evidence" value="ECO:0007669"/>
    <property type="project" value="TreeGrafter"/>
</dbReference>
<protein>
    <recommendedName>
        <fullName evidence="4">Protein UXT</fullName>
    </recommendedName>
</protein>
<accession>A0A7R9MD44</accession>
<dbReference type="AlphaFoldDB" id="A0A7R9MD44"/>
<dbReference type="GO" id="GO:0003714">
    <property type="term" value="F:transcription corepressor activity"/>
    <property type="evidence" value="ECO:0007669"/>
    <property type="project" value="InterPro"/>
</dbReference>
<dbReference type="InterPro" id="IPR004127">
    <property type="entry name" value="Prefoldin_subunit_alpha"/>
</dbReference>
<dbReference type="InterPro" id="IPR003994">
    <property type="entry name" value="UXT"/>
</dbReference>
<dbReference type="EMBL" id="OC928507">
    <property type="protein sequence ID" value="CAD7657789.1"/>
    <property type="molecule type" value="Genomic_DNA"/>
</dbReference>
<dbReference type="CDD" id="cd23158">
    <property type="entry name" value="Prefoldin_UXT"/>
    <property type="match status" value="1"/>
</dbReference>
<dbReference type="GO" id="GO:0045944">
    <property type="term" value="P:positive regulation of transcription by RNA polymerase II"/>
    <property type="evidence" value="ECO:0007669"/>
    <property type="project" value="TreeGrafter"/>
</dbReference>